<protein>
    <recommendedName>
        <fullName evidence="5">Pectinesterase inhibitor domain-containing protein</fullName>
    </recommendedName>
</protein>
<accession>A0AAQ3NIC4</accession>
<dbReference type="InterPro" id="IPR006501">
    <property type="entry name" value="Pectinesterase_inhib_dom"/>
</dbReference>
<dbReference type="Proteomes" id="UP001374535">
    <property type="component" value="Chromosome 5"/>
</dbReference>
<dbReference type="Gene3D" id="1.20.140.40">
    <property type="entry name" value="Invertase/pectin methylesterase inhibitor family protein"/>
    <property type="match status" value="1"/>
</dbReference>
<dbReference type="EMBL" id="CP144696">
    <property type="protein sequence ID" value="WVZ10830.1"/>
    <property type="molecule type" value="Genomic_DNA"/>
</dbReference>
<name>A0AAQ3NIC4_VIGMU</name>
<dbReference type="SUPFAM" id="SSF101148">
    <property type="entry name" value="Plant invertase/pectin methylesterase inhibitor"/>
    <property type="match status" value="1"/>
</dbReference>
<evidence type="ECO:0000259" key="5">
    <source>
        <dbReference type="SMART" id="SM00856"/>
    </source>
</evidence>
<reference evidence="6 7" key="1">
    <citation type="journal article" date="2023" name="Life. Sci Alliance">
        <title>Evolutionary insights into 3D genome organization and epigenetic landscape of Vigna mungo.</title>
        <authorList>
            <person name="Junaid A."/>
            <person name="Singh B."/>
            <person name="Bhatia S."/>
        </authorList>
    </citation>
    <scope>NUCLEOTIDE SEQUENCE [LARGE SCALE GENOMIC DNA]</scope>
    <source>
        <strain evidence="6">Urdbean</strain>
    </source>
</reference>
<evidence type="ECO:0000256" key="4">
    <source>
        <dbReference type="SAM" id="SignalP"/>
    </source>
</evidence>
<dbReference type="SMART" id="SM00856">
    <property type="entry name" value="PMEI"/>
    <property type="match status" value="1"/>
</dbReference>
<dbReference type="PANTHER" id="PTHR36710">
    <property type="entry name" value="PECTINESTERASE INHIBITOR-LIKE"/>
    <property type="match status" value="1"/>
</dbReference>
<feature type="chain" id="PRO_5042957656" description="Pectinesterase inhibitor domain-containing protein" evidence="4">
    <location>
        <begin position="28"/>
        <end position="183"/>
    </location>
</feature>
<dbReference type="AlphaFoldDB" id="A0AAQ3NIC4"/>
<sequence length="183" mass="21091">MTLTSFISINLVISLIFLVAPIQSILSHTGLLEQICGQSPDYHLCVMTLRSSIQHRSKEDMTGFTRLTLHIMNDNASSTIEHVHKDYWQISDLEVKKALKYCLISYNRVIDTHLREALNAMEEGDYKIVKQIIHIIDLEIESCNNKFKNLTISPLRDTNRYMQNLCSVTVSVVNHLIQRYQPT</sequence>
<dbReference type="InterPro" id="IPR035513">
    <property type="entry name" value="Invertase/methylesterase_inhib"/>
</dbReference>
<dbReference type="InterPro" id="IPR052421">
    <property type="entry name" value="PCW_Enzyme_Inhibitor"/>
</dbReference>
<proteinExistence type="inferred from homology"/>
<comment type="similarity">
    <text evidence="3">Belongs to the PMEI family.</text>
</comment>
<evidence type="ECO:0000313" key="6">
    <source>
        <dbReference type="EMBL" id="WVZ10830.1"/>
    </source>
</evidence>
<evidence type="ECO:0000313" key="7">
    <source>
        <dbReference type="Proteomes" id="UP001374535"/>
    </source>
</evidence>
<keyword evidence="7" id="KW-1185">Reference proteome</keyword>
<keyword evidence="2" id="KW-1015">Disulfide bond</keyword>
<evidence type="ECO:0000256" key="2">
    <source>
        <dbReference type="ARBA" id="ARBA00023157"/>
    </source>
</evidence>
<dbReference type="CDD" id="cd15796">
    <property type="entry name" value="CIF_like"/>
    <property type="match status" value="1"/>
</dbReference>
<organism evidence="6 7">
    <name type="scientific">Vigna mungo</name>
    <name type="common">Black gram</name>
    <name type="synonym">Phaseolus mungo</name>
    <dbReference type="NCBI Taxonomy" id="3915"/>
    <lineage>
        <taxon>Eukaryota</taxon>
        <taxon>Viridiplantae</taxon>
        <taxon>Streptophyta</taxon>
        <taxon>Embryophyta</taxon>
        <taxon>Tracheophyta</taxon>
        <taxon>Spermatophyta</taxon>
        <taxon>Magnoliopsida</taxon>
        <taxon>eudicotyledons</taxon>
        <taxon>Gunneridae</taxon>
        <taxon>Pentapetalae</taxon>
        <taxon>rosids</taxon>
        <taxon>fabids</taxon>
        <taxon>Fabales</taxon>
        <taxon>Fabaceae</taxon>
        <taxon>Papilionoideae</taxon>
        <taxon>50 kb inversion clade</taxon>
        <taxon>NPAAA clade</taxon>
        <taxon>indigoferoid/millettioid clade</taxon>
        <taxon>Phaseoleae</taxon>
        <taxon>Vigna</taxon>
    </lineage>
</organism>
<evidence type="ECO:0000256" key="1">
    <source>
        <dbReference type="ARBA" id="ARBA00022729"/>
    </source>
</evidence>
<evidence type="ECO:0000256" key="3">
    <source>
        <dbReference type="ARBA" id="ARBA00038471"/>
    </source>
</evidence>
<feature type="domain" description="Pectinesterase inhibitor" evidence="5">
    <location>
        <begin position="27"/>
        <end position="172"/>
    </location>
</feature>
<dbReference type="InterPro" id="IPR034087">
    <property type="entry name" value="C/VIF1"/>
</dbReference>
<dbReference type="GO" id="GO:0004857">
    <property type="term" value="F:enzyme inhibitor activity"/>
    <property type="evidence" value="ECO:0007669"/>
    <property type="project" value="InterPro"/>
</dbReference>
<dbReference type="PANTHER" id="PTHR36710:SF11">
    <property type="entry name" value="PLANT INVERTASE_PECTIN METHYLESTERASE INHIBITOR"/>
    <property type="match status" value="1"/>
</dbReference>
<gene>
    <name evidence="6" type="ORF">V8G54_015360</name>
</gene>
<dbReference type="Pfam" id="PF04043">
    <property type="entry name" value="PMEI"/>
    <property type="match status" value="1"/>
</dbReference>
<feature type="signal peptide" evidence="4">
    <location>
        <begin position="1"/>
        <end position="27"/>
    </location>
</feature>
<keyword evidence="1 4" id="KW-0732">Signal</keyword>
<dbReference type="NCBIfam" id="TIGR01614">
    <property type="entry name" value="PME_inhib"/>
    <property type="match status" value="1"/>
</dbReference>